<comment type="caution">
    <text evidence="1">The sequence shown here is derived from an EMBL/GenBank/DDBJ whole genome shotgun (WGS) entry which is preliminary data.</text>
</comment>
<sequence>MCDRTDAMRAVREAACTLSAACLGIETSLLPDGCISRSLPMPPKEFGDLLKRLDQRTFNQT</sequence>
<dbReference type="RefSeq" id="WP_315727397.1">
    <property type="nucleotide sequence ID" value="NZ_JAVUPU010000008.1"/>
</dbReference>
<accession>A0ABU3QBA3</accession>
<keyword evidence="2" id="KW-1185">Reference proteome</keyword>
<reference evidence="1 2" key="1">
    <citation type="submission" date="2023-05" db="EMBL/GenBank/DDBJ databases">
        <authorList>
            <person name="Guo Y."/>
        </authorList>
    </citation>
    <scope>NUCLEOTIDE SEQUENCE [LARGE SCALE GENOMIC DNA]</scope>
    <source>
        <strain evidence="1 2">GR2756</strain>
    </source>
</reference>
<gene>
    <name evidence="1" type="ORF">RQX22_15165</name>
</gene>
<evidence type="ECO:0000313" key="2">
    <source>
        <dbReference type="Proteomes" id="UP001259572"/>
    </source>
</evidence>
<name>A0ABU3QBA3_9SPHN</name>
<organism evidence="1 2">
    <name type="scientific">Sphingosinicella rhizophila</name>
    <dbReference type="NCBI Taxonomy" id="3050082"/>
    <lineage>
        <taxon>Bacteria</taxon>
        <taxon>Pseudomonadati</taxon>
        <taxon>Pseudomonadota</taxon>
        <taxon>Alphaproteobacteria</taxon>
        <taxon>Sphingomonadales</taxon>
        <taxon>Sphingosinicellaceae</taxon>
        <taxon>Sphingosinicella</taxon>
    </lineage>
</organism>
<dbReference type="Proteomes" id="UP001259572">
    <property type="component" value="Unassembled WGS sequence"/>
</dbReference>
<evidence type="ECO:0000313" key="1">
    <source>
        <dbReference type="EMBL" id="MDT9600298.1"/>
    </source>
</evidence>
<protein>
    <submittedName>
        <fullName evidence="1">Uncharacterized protein</fullName>
    </submittedName>
</protein>
<dbReference type="EMBL" id="JAVUPU010000008">
    <property type="protein sequence ID" value="MDT9600298.1"/>
    <property type="molecule type" value="Genomic_DNA"/>
</dbReference>
<proteinExistence type="predicted"/>